<sequence>VEFQASSPWSTVSLGRIRKDTAGQRPSEEDNMEGHCQEGACSQGLSGAASILAK</sequence>
<accession>A0AAV7W3U5</accession>
<feature type="region of interest" description="Disordered" evidence="1">
    <location>
        <begin position="1"/>
        <end position="40"/>
    </location>
</feature>
<evidence type="ECO:0000256" key="1">
    <source>
        <dbReference type="SAM" id="MobiDB-lite"/>
    </source>
</evidence>
<feature type="compositionally biased region" description="Polar residues" evidence="1">
    <location>
        <begin position="1"/>
        <end position="13"/>
    </location>
</feature>
<feature type="non-terminal residue" evidence="2">
    <location>
        <position position="54"/>
    </location>
</feature>
<evidence type="ECO:0000313" key="3">
    <source>
        <dbReference type="Proteomes" id="UP001066276"/>
    </source>
</evidence>
<dbReference type="AlphaFoldDB" id="A0AAV7W3U5"/>
<dbReference type="Proteomes" id="UP001066276">
    <property type="component" value="Chromosome 1_2"/>
</dbReference>
<name>A0AAV7W3U5_PLEWA</name>
<keyword evidence="3" id="KW-1185">Reference proteome</keyword>
<protein>
    <submittedName>
        <fullName evidence="2">Uncharacterized protein</fullName>
    </submittedName>
</protein>
<feature type="compositionally biased region" description="Basic and acidic residues" evidence="1">
    <location>
        <begin position="17"/>
        <end position="36"/>
    </location>
</feature>
<comment type="caution">
    <text evidence="2">The sequence shown here is derived from an EMBL/GenBank/DDBJ whole genome shotgun (WGS) entry which is preliminary data.</text>
</comment>
<dbReference type="EMBL" id="JANPWB010000002">
    <property type="protein sequence ID" value="KAJ1207401.1"/>
    <property type="molecule type" value="Genomic_DNA"/>
</dbReference>
<feature type="non-terminal residue" evidence="2">
    <location>
        <position position="1"/>
    </location>
</feature>
<proteinExistence type="predicted"/>
<organism evidence="2 3">
    <name type="scientific">Pleurodeles waltl</name>
    <name type="common">Iberian ribbed newt</name>
    <dbReference type="NCBI Taxonomy" id="8319"/>
    <lineage>
        <taxon>Eukaryota</taxon>
        <taxon>Metazoa</taxon>
        <taxon>Chordata</taxon>
        <taxon>Craniata</taxon>
        <taxon>Vertebrata</taxon>
        <taxon>Euteleostomi</taxon>
        <taxon>Amphibia</taxon>
        <taxon>Batrachia</taxon>
        <taxon>Caudata</taxon>
        <taxon>Salamandroidea</taxon>
        <taxon>Salamandridae</taxon>
        <taxon>Pleurodelinae</taxon>
        <taxon>Pleurodeles</taxon>
    </lineage>
</organism>
<gene>
    <name evidence="2" type="ORF">NDU88_002792</name>
</gene>
<evidence type="ECO:0000313" key="2">
    <source>
        <dbReference type="EMBL" id="KAJ1207401.1"/>
    </source>
</evidence>
<reference evidence="2" key="1">
    <citation type="journal article" date="2022" name="bioRxiv">
        <title>Sequencing and chromosome-scale assembly of the giantPleurodeles waltlgenome.</title>
        <authorList>
            <person name="Brown T."/>
            <person name="Elewa A."/>
            <person name="Iarovenko S."/>
            <person name="Subramanian E."/>
            <person name="Araus A.J."/>
            <person name="Petzold A."/>
            <person name="Susuki M."/>
            <person name="Suzuki K.-i.T."/>
            <person name="Hayashi T."/>
            <person name="Toyoda A."/>
            <person name="Oliveira C."/>
            <person name="Osipova E."/>
            <person name="Leigh N.D."/>
            <person name="Simon A."/>
            <person name="Yun M.H."/>
        </authorList>
    </citation>
    <scope>NUCLEOTIDE SEQUENCE</scope>
    <source>
        <strain evidence="2">20211129_DDA</strain>
        <tissue evidence="2">Liver</tissue>
    </source>
</reference>